<dbReference type="PANTHER" id="PTHR22617">
    <property type="entry name" value="CHEMOTAXIS SENSOR HISTIDINE KINASE-RELATED"/>
    <property type="match status" value="1"/>
</dbReference>
<dbReference type="OrthoDB" id="425983at2"/>
<dbReference type="PANTHER" id="PTHR22617:SF23">
    <property type="entry name" value="CHEMOTAXIS PROTEIN CHEW"/>
    <property type="match status" value="1"/>
</dbReference>
<dbReference type="RefSeq" id="WP_006104459.1">
    <property type="nucleotide sequence ID" value="NZ_DS989864.1"/>
</dbReference>
<dbReference type="GO" id="GO:0006935">
    <property type="term" value="P:chemotaxis"/>
    <property type="evidence" value="ECO:0007669"/>
    <property type="project" value="InterPro"/>
</dbReference>
<dbReference type="GO" id="GO:0007165">
    <property type="term" value="P:signal transduction"/>
    <property type="evidence" value="ECO:0007669"/>
    <property type="project" value="InterPro"/>
</dbReference>
<dbReference type="SMART" id="SM00260">
    <property type="entry name" value="CheW"/>
    <property type="match status" value="1"/>
</dbReference>
<dbReference type="PROSITE" id="PS50851">
    <property type="entry name" value="CHEW"/>
    <property type="match status" value="1"/>
</dbReference>
<dbReference type="EMBL" id="DS989864">
    <property type="protein sequence ID" value="EDX72480.1"/>
    <property type="molecule type" value="Genomic_DNA"/>
</dbReference>
<feature type="domain" description="CheW-like" evidence="1">
    <location>
        <begin position="27"/>
        <end position="175"/>
    </location>
</feature>
<sequence>MTNSLDSILLTTSLDSLNLKPSPPETQRRLLRFPMSHQDSALLPLEQIGEVLRVNVRDILPVPQMPGCVLGICNWRGDMLWLVDLSQLLGYLSLDQQEQLADVLVVLVVQVNEQSIGLVVSQVNDIEYHNLQHLQPAVPGVFPPKLLPFILGSLPEDQGIVLNINAISHYPLWQRHRE</sequence>
<accession>B4W058</accession>
<dbReference type="Pfam" id="PF01584">
    <property type="entry name" value="CheW"/>
    <property type="match status" value="1"/>
</dbReference>
<dbReference type="InterPro" id="IPR036061">
    <property type="entry name" value="CheW-like_dom_sf"/>
</dbReference>
<dbReference type="HOGENOM" id="CLU_048995_5_1_3"/>
<proteinExistence type="predicted"/>
<dbReference type="SUPFAM" id="SSF50341">
    <property type="entry name" value="CheW-like"/>
    <property type="match status" value="1"/>
</dbReference>
<organism evidence="2 3">
    <name type="scientific">Coleofasciculus chthonoplastes PCC 7420</name>
    <dbReference type="NCBI Taxonomy" id="118168"/>
    <lineage>
        <taxon>Bacteria</taxon>
        <taxon>Bacillati</taxon>
        <taxon>Cyanobacteriota</taxon>
        <taxon>Cyanophyceae</taxon>
        <taxon>Coleofasciculales</taxon>
        <taxon>Coleofasciculaceae</taxon>
        <taxon>Coleofasciculus</taxon>
    </lineage>
</organism>
<dbReference type="STRING" id="118168.MC7420_3552"/>
<dbReference type="InterPro" id="IPR002545">
    <property type="entry name" value="CheW-lke_dom"/>
</dbReference>
<protein>
    <recommendedName>
        <fullName evidence="1">CheW-like domain-containing protein</fullName>
    </recommendedName>
</protein>
<name>B4W058_9CYAN</name>
<dbReference type="Gene3D" id="2.40.50.180">
    <property type="entry name" value="CheA-289, Domain 4"/>
    <property type="match status" value="1"/>
</dbReference>
<dbReference type="Proteomes" id="UP000003835">
    <property type="component" value="Unassembled WGS sequence"/>
</dbReference>
<evidence type="ECO:0000313" key="2">
    <source>
        <dbReference type="EMBL" id="EDX72480.1"/>
    </source>
</evidence>
<dbReference type="eggNOG" id="COG0835">
    <property type="taxonomic scope" value="Bacteria"/>
</dbReference>
<reference evidence="2 3" key="1">
    <citation type="submission" date="2008-07" db="EMBL/GenBank/DDBJ databases">
        <authorList>
            <person name="Tandeau de Marsac N."/>
            <person name="Ferriera S."/>
            <person name="Johnson J."/>
            <person name="Kravitz S."/>
            <person name="Beeson K."/>
            <person name="Sutton G."/>
            <person name="Rogers Y.-H."/>
            <person name="Friedman R."/>
            <person name="Frazier M."/>
            <person name="Venter J.C."/>
        </authorList>
    </citation>
    <scope>NUCLEOTIDE SEQUENCE [LARGE SCALE GENOMIC DNA]</scope>
    <source>
        <strain evidence="2 3">PCC 7420</strain>
    </source>
</reference>
<evidence type="ECO:0000259" key="1">
    <source>
        <dbReference type="PROSITE" id="PS50851"/>
    </source>
</evidence>
<dbReference type="AlphaFoldDB" id="B4W058"/>
<gene>
    <name evidence="2" type="ORF">MC7420_3552</name>
</gene>
<keyword evidence="3" id="KW-1185">Reference proteome</keyword>
<dbReference type="InterPro" id="IPR039315">
    <property type="entry name" value="CheW"/>
</dbReference>
<dbReference type="GO" id="GO:0005829">
    <property type="term" value="C:cytosol"/>
    <property type="evidence" value="ECO:0007669"/>
    <property type="project" value="TreeGrafter"/>
</dbReference>
<evidence type="ECO:0000313" key="3">
    <source>
        <dbReference type="Proteomes" id="UP000003835"/>
    </source>
</evidence>